<evidence type="ECO:0000259" key="1">
    <source>
        <dbReference type="Pfam" id="PF06850"/>
    </source>
</evidence>
<keyword evidence="3" id="KW-1185">Reference proteome</keyword>
<evidence type="ECO:0000313" key="3">
    <source>
        <dbReference type="Proteomes" id="UP001212803"/>
    </source>
</evidence>
<dbReference type="InterPro" id="IPR009656">
    <property type="entry name" value="PHB_depo_C"/>
</dbReference>
<gene>
    <name evidence="2" type="ORF">O0235_08230</name>
</gene>
<dbReference type="PANTHER" id="PTHR36837:SF2">
    <property type="entry name" value="POLY(3-HYDROXYALKANOATE) POLYMERASE SUBUNIT PHAC"/>
    <property type="match status" value="1"/>
</dbReference>
<dbReference type="EMBL" id="CP115149">
    <property type="protein sequence ID" value="WBL34782.1"/>
    <property type="molecule type" value="Genomic_DNA"/>
</dbReference>
<dbReference type="InterPro" id="IPR051321">
    <property type="entry name" value="PHA/PHB_synthase"/>
</dbReference>
<sequence>MAQAPVFESDSELLRLAQGLRSALGAPAPVAQSRRVLAGFRGKARLFYYPPLGGPRLRTPLVLFPYLGISRPYIFDLRPGESFAEFLAAEGIPFYLVDWGIFGPEDRDLGLDDIVADMIPSLLRQALRHARAEAATVFGYCMGVPMTASALAFDPSLPAKNYLAMVGPIDFSIGEFPRITDEDRFDVDAIIETFDLMPAEFIRSGFKMLNPLGDLQQAKALLENAGNPQWLEGYKAMNRWASEWIPLPKQFFRHWVRHFYQRNELIRGELRIMGQPIDLRRITAPVLCVGATKDDIVPAASACALIDAVGSADKQFLELEGGHISVIAGRRARAQVWPALADWLRAHD</sequence>
<dbReference type="PANTHER" id="PTHR36837">
    <property type="entry name" value="POLY(3-HYDROXYALKANOATE) POLYMERASE SUBUNIT PHAC"/>
    <property type="match status" value="1"/>
</dbReference>
<protein>
    <recommendedName>
        <fullName evidence="1">PHB de-polymerase C-terminal domain-containing protein</fullName>
    </recommendedName>
</protein>
<name>A0ABY7M3M1_9CHLR</name>
<reference evidence="2 3" key="1">
    <citation type="journal article" date="2023" name="ISME J.">
        <title>Thermophilic Dehalococcoidia with unusual traits shed light on an unexpected past.</title>
        <authorList>
            <person name="Palmer M."/>
            <person name="Covington J.K."/>
            <person name="Zhou E.M."/>
            <person name="Thomas S.C."/>
            <person name="Habib N."/>
            <person name="Seymour C.O."/>
            <person name="Lai D."/>
            <person name="Johnston J."/>
            <person name="Hashimi A."/>
            <person name="Jiao J.Y."/>
            <person name="Muok A.R."/>
            <person name="Liu L."/>
            <person name="Xian W.D."/>
            <person name="Zhi X.Y."/>
            <person name="Li M.M."/>
            <person name="Silva L.P."/>
            <person name="Bowen B.P."/>
            <person name="Louie K."/>
            <person name="Briegel A."/>
            <person name="Pett-Ridge J."/>
            <person name="Weber P.K."/>
            <person name="Tocheva E.I."/>
            <person name="Woyke T."/>
            <person name="Northen T.R."/>
            <person name="Mayali X."/>
            <person name="Li W.J."/>
            <person name="Hedlund B.P."/>
        </authorList>
    </citation>
    <scope>NUCLEOTIDE SEQUENCE [LARGE SCALE GENOMIC DNA]</scope>
    <source>
        <strain evidence="2 3">YIM 72310</strain>
    </source>
</reference>
<dbReference type="InterPro" id="IPR029058">
    <property type="entry name" value="AB_hydrolase_fold"/>
</dbReference>
<organism evidence="2 3">
    <name type="scientific">Tepidiforma flava</name>
    <dbReference type="NCBI Taxonomy" id="3004094"/>
    <lineage>
        <taxon>Bacteria</taxon>
        <taxon>Bacillati</taxon>
        <taxon>Chloroflexota</taxon>
        <taxon>Tepidiformia</taxon>
        <taxon>Tepidiformales</taxon>
        <taxon>Tepidiformaceae</taxon>
        <taxon>Tepidiforma</taxon>
    </lineage>
</organism>
<dbReference type="Pfam" id="PF06850">
    <property type="entry name" value="PHB_depo_C"/>
    <property type="match status" value="1"/>
</dbReference>
<evidence type="ECO:0000313" key="2">
    <source>
        <dbReference type="EMBL" id="WBL34782.1"/>
    </source>
</evidence>
<dbReference type="RefSeq" id="WP_270055310.1">
    <property type="nucleotide sequence ID" value="NZ_CP115149.1"/>
</dbReference>
<dbReference type="SUPFAM" id="SSF53474">
    <property type="entry name" value="alpha/beta-Hydrolases"/>
    <property type="match status" value="1"/>
</dbReference>
<dbReference type="Gene3D" id="3.40.50.1820">
    <property type="entry name" value="alpha/beta hydrolase"/>
    <property type="match status" value="1"/>
</dbReference>
<feature type="domain" description="PHB de-polymerase C-terminal" evidence="1">
    <location>
        <begin position="246"/>
        <end position="347"/>
    </location>
</feature>
<dbReference type="Proteomes" id="UP001212803">
    <property type="component" value="Chromosome"/>
</dbReference>
<accession>A0ABY7M3M1</accession>
<proteinExistence type="predicted"/>